<evidence type="ECO:0000313" key="1">
    <source>
        <dbReference type="EMBL" id="TKR89764.1"/>
    </source>
</evidence>
<reference evidence="1 2" key="1">
    <citation type="journal article" date="2015" name="Genome Biol.">
        <title>Comparative genomics of Steinernema reveals deeply conserved gene regulatory networks.</title>
        <authorList>
            <person name="Dillman A.R."/>
            <person name="Macchietto M."/>
            <person name="Porter C.F."/>
            <person name="Rogers A."/>
            <person name="Williams B."/>
            <person name="Antoshechkin I."/>
            <person name="Lee M.M."/>
            <person name="Goodwin Z."/>
            <person name="Lu X."/>
            <person name="Lewis E.E."/>
            <person name="Goodrich-Blair H."/>
            <person name="Stock S.P."/>
            <person name="Adams B.J."/>
            <person name="Sternberg P.W."/>
            <person name="Mortazavi A."/>
        </authorList>
    </citation>
    <scope>NUCLEOTIDE SEQUENCE [LARGE SCALE GENOMIC DNA]</scope>
    <source>
        <strain evidence="1 2">ALL</strain>
    </source>
</reference>
<proteinExistence type="predicted"/>
<evidence type="ECO:0000313" key="2">
    <source>
        <dbReference type="Proteomes" id="UP000298663"/>
    </source>
</evidence>
<organism evidence="1 2">
    <name type="scientific">Steinernema carpocapsae</name>
    <name type="common">Entomopathogenic nematode</name>
    <dbReference type="NCBI Taxonomy" id="34508"/>
    <lineage>
        <taxon>Eukaryota</taxon>
        <taxon>Metazoa</taxon>
        <taxon>Ecdysozoa</taxon>
        <taxon>Nematoda</taxon>
        <taxon>Chromadorea</taxon>
        <taxon>Rhabditida</taxon>
        <taxon>Tylenchina</taxon>
        <taxon>Panagrolaimomorpha</taxon>
        <taxon>Strongyloidoidea</taxon>
        <taxon>Steinernematidae</taxon>
        <taxon>Steinernema</taxon>
    </lineage>
</organism>
<sequence length="67" mass="7370">MKVIMANAVSFKDKYQTDHLKSFMASTVSPPAGIISKVRDAVISLLTETTPDQQPTMQKNIKKSTNS</sequence>
<name>A0A4U5P2J4_STECR</name>
<accession>A0A4U5P2J4</accession>
<keyword evidence="2" id="KW-1185">Reference proteome</keyword>
<comment type="caution">
    <text evidence="1">The sequence shown here is derived from an EMBL/GenBank/DDBJ whole genome shotgun (WGS) entry which is preliminary data.</text>
</comment>
<reference evidence="1 2" key="2">
    <citation type="journal article" date="2019" name="G3 (Bethesda)">
        <title>Hybrid Assembly of the Genome of the Entomopathogenic Nematode Steinernema carpocapsae Identifies the X-Chromosome.</title>
        <authorList>
            <person name="Serra L."/>
            <person name="Macchietto M."/>
            <person name="Macias-Munoz A."/>
            <person name="McGill C.J."/>
            <person name="Rodriguez I.M."/>
            <person name="Rodriguez B."/>
            <person name="Murad R."/>
            <person name="Mortazavi A."/>
        </authorList>
    </citation>
    <scope>NUCLEOTIDE SEQUENCE [LARGE SCALE GENOMIC DNA]</scope>
    <source>
        <strain evidence="1 2">ALL</strain>
    </source>
</reference>
<protein>
    <submittedName>
        <fullName evidence="1">Uncharacterized protein</fullName>
    </submittedName>
</protein>
<dbReference type="AlphaFoldDB" id="A0A4U5P2J4"/>
<dbReference type="EMBL" id="AZBU02000003">
    <property type="protein sequence ID" value="TKR89764.1"/>
    <property type="molecule type" value="Genomic_DNA"/>
</dbReference>
<gene>
    <name evidence="1" type="ORF">L596_013817</name>
</gene>
<dbReference type="Proteomes" id="UP000298663">
    <property type="component" value="Unassembled WGS sequence"/>
</dbReference>